<dbReference type="EMBL" id="CP114413">
    <property type="protein sequence ID" value="WAZ20246.1"/>
    <property type="molecule type" value="Genomic_DNA"/>
</dbReference>
<organism evidence="1 2">
    <name type="scientific">Streptomyces cinnabarinus</name>
    <dbReference type="NCBI Taxonomy" id="67287"/>
    <lineage>
        <taxon>Bacteria</taxon>
        <taxon>Bacillati</taxon>
        <taxon>Actinomycetota</taxon>
        <taxon>Actinomycetes</taxon>
        <taxon>Kitasatosporales</taxon>
        <taxon>Streptomycetaceae</taxon>
        <taxon>Streptomyces</taxon>
    </lineage>
</organism>
<name>A0ABY7KBV9_9ACTN</name>
<proteinExistence type="predicted"/>
<evidence type="ECO:0000313" key="1">
    <source>
        <dbReference type="EMBL" id="WAZ20246.1"/>
    </source>
</evidence>
<protein>
    <submittedName>
        <fullName evidence="1">Uncharacterized protein</fullName>
    </submittedName>
</protein>
<accession>A0ABY7KBV9</accession>
<dbReference type="RefSeq" id="WP_269657934.1">
    <property type="nucleotide sequence ID" value="NZ_CP114413.1"/>
</dbReference>
<reference evidence="1" key="1">
    <citation type="submission" date="2022-12" db="EMBL/GenBank/DDBJ databases">
        <authorList>
            <person name="Ruckert C."/>
            <person name="Busche T."/>
            <person name="Kalinowski J."/>
            <person name="Wittmann C."/>
        </authorList>
    </citation>
    <scope>NUCLEOTIDE SEQUENCE</scope>
    <source>
        <strain evidence="1">DSM 40467</strain>
    </source>
</reference>
<evidence type="ECO:0000313" key="2">
    <source>
        <dbReference type="Proteomes" id="UP001164439"/>
    </source>
</evidence>
<gene>
    <name evidence="1" type="ORF">STRCI_001347</name>
</gene>
<keyword evidence="2" id="KW-1185">Reference proteome</keyword>
<dbReference type="Proteomes" id="UP001164439">
    <property type="component" value="Chromosome"/>
</dbReference>
<sequence length="62" mass="6324">MSARICRTAEEAFDAGWKEPCDHGVADPGECPRCGLTDAEIARLAALLSGLAAPAPATRAAA</sequence>